<sequence>MNKKLSNDSEGQWESSKYVLSDNETSNHQIFSAAGTSNSSVILIPPSQMQFSQKSSCVQELFQKKSKKIQKIVDIAVKDNLQLKRPIQFQNMSNEFEIAYWLAHYKRILDLAINIQNGMMTSTDEEYETTSTYTSSSHALAKLSFESVSTTPIMIDQHVRYQLQEKCKALFLRIRNNMTELYEELIV</sequence>
<evidence type="ECO:0000313" key="2">
    <source>
        <dbReference type="Proteomes" id="UP000615446"/>
    </source>
</evidence>
<protein>
    <submittedName>
        <fullName evidence="1">Uncharacterized protein</fullName>
    </submittedName>
</protein>
<dbReference type="AlphaFoldDB" id="A0A8H3M008"/>
<accession>A0A8H3M008</accession>
<comment type="caution">
    <text evidence="1">The sequence shown here is derived from an EMBL/GenBank/DDBJ whole genome shotgun (WGS) entry which is preliminary data.</text>
</comment>
<evidence type="ECO:0000313" key="1">
    <source>
        <dbReference type="EMBL" id="GES96279.1"/>
    </source>
</evidence>
<proteinExistence type="predicted"/>
<dbReference type="Proteomes" id="UP000615446">
    <property type="component" value="Unassembled WGS sequence"/>
</dbReference>
<gene>
    <name evidence="1" type="ORF">RCL2_002291300</name>
</gene>
<dbReference type="OrthoDB" id="2316845at2759"/>
<dbReference type="EMBL" id="BLAL01000250">
    <property type="protein sequence ID" value="GES96279.1"/>
    <property type="molecule type" value="Genomic_DNA"/>
</dbReference>
<organism evidence="1 2">
    <name type="scientific">Rhizophagus clarus</name>
    <dbReference type="NCBI Taxonomy" id="94130"/>
    <lineage>
        <taxon>Eukaryota</taxon>
        <taxon>Fungi</taxon>
        <taxon>Fungi incertae sedis</taxon>
        <taxon>Mucoromycota</taxon>
        <taxon>Glomeromycotina</taxon>
        <taxon>Glomeromycetes</taxon>
        <taxon>Glomerales</taxon>
        <taxon>Glomeraceae</taxon>
        <taxon>Rhizophagus</taxon>
    </lineage>
</organism>
<reference evidence="1" key="1">
    <citation type="submission" date="2019-10" db="EMBL/GenBank/DDBJ databases">
        <title>Conservation and host-specific expression of non-tandemly repeated heterogenous ribosome RNA gene in arbuscular mycorrhizal fungi.</title>
        <authorList>
            <person name="Maeda T."/>
            <person name="Kobayashi Y."/>
            <person name="Nakagawa T."/>
            <person name="Ezawa T."/>
            <person name="Yamaguchi K."/>
            <person name="Bino T."/>
            <person name="Nishimoto Y."/>
            <person name="Shigenobu S."/>
            <person name="Kawaguchi M."/>
        </authorList>
    </citation>
    <scope>NUCLEOTIDE SEQUENCE</scope>
    <source>
        <strain evidence="1">HR1</strain>
    </source>
</reference>
<name>A0A8H3M008_9GLOM</name>